<evidence type="ECO:0000313" key="2">
    <source>
        <dbReference type="Proteomes" id="UP000179588"/>
    </source>
</evidence>
<comment type="caution">
    <text evidence="1">The sequence shown here is derived from an EMBL/GenBank/DDBJ whole genome shotgun (WGS) entry which is preliminary data.</text>
</comment>
<accession>A0A1S1HML9</accession>
<dbReference type="AlphaFoldDB" id="A0A1S1HML9"/>
<name>A0A1S1HML9_PROST</name>
<keyword evidence="2" id="KW-1185">Reference proteome</keyword>
<sequence length="108" mass="12382">MSAQISCKTDCIEYIVNNSDEESFTAGYLKFESEKSYQEDGGDYKAPKDDVVTQIYSAESDHGDFRWEVTSRRSGFDSFAEIEEVRLIEAPENCELLDTPRFTIEELD</sequence>
<evidence type="ECO:0000313" key="1">
    <source>
        <dbReference type="EMBL" id="OHT23062.1"/>
    </source>
</evidence>
<dbReference type="EMBL" id="LVIE01000198">
    <property type="protein sequence ID" value="OHT23062.1"/>
    <property type="molecule type" value="Genomic_DNA"/>
</dbReference>
<protein>
    <submittedName>
        <fullName evidence="1">Uncharacterized protein</fullName>
    </submittedName>
</protein>
<dbReference type="Proteomes" id="UP000179588">
    <property type="component" value="Unassembled WGS sequence"/>
</dbReference>
<organism evidence="1 2">
    <name type="scientific">Providencia stuartii</name>
    <dbReference type="NCBI Taxonomy" id="588"/>
    <lineage>
        <taxon>Bacteria</taxon>
        <taxon>Pseudomonadati</taxon>
        <taxon>Pseudomonadota</taxon>
        <taxon>Gammaproteobacteria</taxon>
        <taxon>Enterobacterales</taxon>
        <taxon>Morganellaceae</taxon>
        <taxon>Providencia</taxon>
    </lineage>
</organism>
<reference evidence="1 2" key="1">
    <citation type="submission" date="2016-03" db="EMBL/GenBank/DDBJ databases">
        <title>Genome sequence of Providencia stuartii strain, isolated from the salivary glands of larval Lucilia sericata.</title>
        <authorList>
            <person name="Yuan Y."/>
            <person name="Zhang Y."/>
            <person name="Fu S."/>
            <person name="Crippen T.L."/>
            <person name="Visi D."/>
            <person name="Benbow M.E."/>
            <person name="Allen M."/>
            <person name="Tomberlin J.K."/>
            <person name="Sze S.-H."/>
            <person name="Tarone A.M."/>
        </authorList>
    </citation>
    <scope>NUCLEOTIDE SEQUENCE [LARGE SCALE GENOMIC DNA]</scope>
    <source>
        <strain evidence="1 2">Crippen</strain>
    </source>
</reference>
<proteinExistence type="predicted"/>
<gene>
    <name evidence="1" type="ORF">A3Q29_21515</name>
</gene>